<dbReference type="EMBL" id="AWWV01006421">
    <property type="protein sequence ID" value="OMP01479.1"/>
    <property type="molecule type" value="Genomic_DNA"/>
</dbReference>
<accession>A0A1R3K312</accession>
<protein>
    <submittedName>
        <fullName evidence="1">Uncharacterized protein</fullName>
    </submittedName>
</protein>
<reference evidence="1 2" key="1">
    <citation type="submission" date="2013-09" db="EMBL/GenBank/DDBJ databases">
        <title>Corchorus capsularis genome sequencing.</title>
        <authorList>
            <person name="Alam M."/>
            <person name="Haque M.S."/>
            <person name="Islam M.S."/>
            <person name="Emdad E.M."/>
            <person name="Islam M.M."/>
            <person name="Ahmed B."/>
            <person name="Halim A."/>
            <person name="Hossen Q.M.M."/>
            <person name="Hossain M.Z."/>
            <person name="Ahmed R."/>
            <person name="Khan M.M."/>
            <person name="Islam R."/>
            <person name="Rashid M.M."/>
            <person name="Khan S.A."/>
            <person name="Rahman M.S."/>
            <person name="Alam M."/>
        </authorList>
    </citation>
    <scope>NUCLEOTIDE SEQUENCE [LARGE SCALE GENOMIC DNA]</scope>
    <source>
        <strain evidence="2">cv. CVL-1</strain>
        <tissue evidence="1">Whole seedling</tissue>
    </source>
</reference>
<gene>
    <name evidence="1" type="ORF">CCACVL1_03089</name>
</gene>
<sequence length="38" mass="4447">MDLLQRRHYLWSTFVLGPPTNPRRVQQRRIVSVAPSNG</sequence>
<evidence type="ECO:0000313" key="1">
    <source>
        <dbReference type="EMBL" id="OMP01479.1"/>
    </source>
</evidence>
<keyword evidence="2" id="KW-1185">Reference proteome</keyword>
<name>A0A1R3K312_COCAP</name>
<comment type="caution">
    <text evidence="1">The sequence shown here is derived from an EMBL/GenBank/DDBJ whole genome shotgun (WGS) entry which is preliminary data.</text>
</comment>
<dbReference type="Proteomes" id="UP000188268">
    <property type="component" value="Unassembled WGS sequence"/>
</dbReference>
<dbReference type="Gramene" id="OMP01479">
    <property type="protein sequence ID" value="OMP01479"/>
    <property type="gene ID" value="CCACVL1_03089"/>
</dbReference>
<proteinExistence type="predicted"/>
<evidence type="ECO:0000313" key="2">
    <source>
        <dbReference type="Proteomes" id="UP000188268"/>
    </source>
</evidence>
<organism evidence="1 2">
    <name type="scientific">Corchorus capsularis</name>
    <name type="common">Jute</name>
    <dbReference type="NCBI Taxonomy" id="210143"/>
    <lineage>
        <taxon>Eukaryota</taxon>
        <taxon>Viridiplantae</taxon>
        <taxon>Streptophyta</taxon>
        <taxon>Embryophyta</taxon>
        <taxon>Tracheophyta</taxon>
        <taxon>Spermatophyta</taxon>
        <taxon>Magnoliopsida</taxon>
        <taxon>eudicotyledons</taxon>
        <taxon>Gunneridae</taxon>
        <taxon>Pentapetalae</taxon>
        <taxon>rosids</taxon>
        <taxon>malvids</taxon>
        <taxon>Malvales</taxon>
        <taxon>Malvaceae</taxon>
        <taxon>Grewioideae</taxon>
        <taxon>Apeibeae</taxon>
        <taxon>Corchorus</taxon>
    </lineage>
</organism>
<dbReference type="AlphaFoldDB" id="A0A1R3K312"/>